<dbReference type="Pfam" id="PF00664">
    <property type="entry name" value="ABC_membrane"/>
    <property type="match status" value="1"/>
</dbReference>
<keyword evidence="3" id="KW-0547">Nucleotide-binding</keyword>
<evidence type="ECO:0000259" key="8">
    <source>
        <dbReference type="PROSITE" id="PS50893"/>
    </source>
</evidence>
<dbReference type="GO" id="GO:0016020">
    <property type="term" value="C:membrane"/>
    <property type="evidence" value="ECO:0007669"/>
    <property type="project" value="UniProtKB-SubCell"/>
</dbReference>
<feature type="transmembrane region" description="Helical" evidence="7">
    <location>
        <begin position="168"/>
        <end position="187"/>
    </location>
</feature>
<dbReference type="Pfam" id="PF00005">
    <property type="entry name" value="ABC_tran"/>
    <property type="match status" value="1"/>
</dbReference>
<dbReference type="InterPro" id="IPR036640">
    <property type="entry name" value="ABC1_TM_sf"/>
</dbReference>
<gene>
    <name evidence="10" type="ORF">UFOPK2766_00024</name>
    <name evidence="11" type="ORF">UFOPK3519_01694</name>
</gene>
<feature type="transmembrane region" description="Helical" evidence="7">
    <location>
        <begin position="252"/>
        <end position="278"/>
    </location>
</feature>
<accession>A0A6J7HAS0</accession>
<keyword evidence="4" id="KW-0067">ATP-binding</keyword>
<evidence type="ECO:0000256" key="6">
    <source>
        <dbReference type="ARBA" id="ARBA00023136"/>
    </source>
</evidence>
<evidence type="ECO:0000256" key="3">
    <source>
        <dbReference type="ARBA" id="ARBA00022741"/>
    </source>
</evidence>
<dbReference type="SUPFAM" id="SSF90123">
    <property type="entry name" value="ABC transporter transmembrane region"/>
    <property type="match status" value="1"/>
</dbReference>
<dbReference type="EMBL" id="CAFBMG010000184">
    <property type="protein sequence ID" value="CAB4915996.1"/>
    <property type="molecule type" value="Genomic_DNA"/>
</dbReference>
<evidence type="ECO:0000256" key="5">
    <source>
        <dbReference type="ARBA" id="ARBA00022989"/>
    </source>
</evidence>
<dbReference type="InterPro" id="IPR027417">
    <property type="entry name" value="P-loop_NTPase"/>
</dbReference>
<evidence type="ECO:0000256" key="7">
    <source>
        <dbReference type="SAM" id="Phobius"/>
    </source>
</evidence>
<dbReference type="PROSITE" id="PS50893">
    <property type="entry name" value="ABC_TRANSPORTER_2"/>
    <property type="match status" value="1"/>
</dbReference>
<dbReference type="SUPFAM" id="SSF52540">
    <property type="entry name" value="P-loop containing nucleoside triphosphate hydrolases"/>
    <property type="match status" value="1"/>
</dbReference>
<dbReference type="PROSITE" id="PS00211">
    <property type="entry name" value="ABC_TRANSPORTER_1"/>
    <property type="match status" value="1"/>
</dbReference>
<keyword evidence="6 7" id="KW-0472">Membrane</keyword>
<dbReference type="CDD" id="cd03228">
    <property type="entry name" value="ABCC_MRP_Like"/>
    <property type="match status" value="1"/>
</dbReference>
<dbReference type="PROSITE" id="PS50929">
    <property type="entry name" value="ABC_TM1F"/>
    <property type="match status" value="1"/>
</dbReference>
<dbReference type="AlphaFoldDB" id="A0A6J7HAS0"/>
<evidence type="ECO:0000313" key="11">
    <source>
        <dbReference type="EMBL" id="CAB4915996.1"/>
    </source>
</evidence>
<reference evidence="11" key="1">
    <citation type="submission" date="2020-05" db="EMBL/GenBank/DDBJ databases">
        <authorList>
            <person name="Chiriac C."/>
            <person name="Salcher M."/>
            <person name="Ghai R."/>
            <person name="Kavagutti S V."/>
        </authorList>
    </citation>
    <scope>NUCLEOTIDE SEQUENCE</scope>
</reference>
<dbReference type="SMART" id="SM00382">
    <property type="entry name" value="AAA"/>
    <property type="match status" value="1"/>
</dbReference>
<keyword evidence="5 7" id="KW-1133">Transmembrane helix</keyword>
<dbReference type="InterPro" id="IPR003439">
    <property type="entry name" value="ABC_transporter-like_ATP-bd"/>
</dbReference>
<dbReference type="GO" id="GO:0005524">
    <property type="term" value="F:ATP binding"/>
    <property type="evidence" value="ECO:0007669"/>
    <property type="project" value="UniProtKB-KW"/>
</dbReference>
<evidence type="ECO:0000256" key="2">
    <source>
        <dbReference type="ARBA" id="ARBA00022692"/>
    </source>
</evidence>
<dbReference type="GO" id="GO:0045454">
    <property type="term" value="P:cell redox homeostasis"/>
    <property type="evidence" value="ECO:0007669"/>
    <property type="project" value="InterPro"/>
</dbReference>
<name>A0A6J7HAS0_9ZZZZ</name>
<organism evidence="11">
    <name type="scientific">freshwater metagenome</name>
    <dbReference type="NCBI Taxonomy" id="449393"/>
    <lineage>
        <taxon>unclassified sequences</taxon>
        <taxon>metagenomes</taxon>
        <taxon>ecological metagenomes</taxon>
    </lineage>
</organism>
<feature type="domain" description="ABC transporter" evidence="8">
    <location>
        <begin position="354"/>
        <end position="572"/>
    </location>
</feature>
<sequence length="573" mass="61106">MTPSTTAKPGARNISRIVRSVGSYRWWVTATALLSFITLGAGIGLLAMSAFLISKSALVDSTITLALTILGVRVFAMTRAVSRYAERYVGHLGTFKILTRIRIWFFRGMEPLAPAVLSEHRSGDLLTRILSDIDTLQDLYLRVLVPPLAAALAVGLGCILLAGFSPWLGGALFIFVCLCGIAIPLAMQSLTRSSSSSLVQDQANLNATLVEGITGIADLVAFGRQDLLQGRAGHITAAQQPARKQLAHARGIAAGLTALLVGLAALTVLGFGVSLLSAGSLDGVYLAILPLVAIATFEAVGPLSAAYEHLDKSRAAATRLVDLVDTTPTVLQPPQPAVLKLEKRGSPPRDVADLSIANLSFRYSQHGPLVLKNAHLEIPAGSFVVVTGASGSGKSTLAHLLLRFWEYSQGSIQLSGSELNLLDLDQARSAVALVAQHDHLFDTTLRDNLLLGDSRADDQRLLLACDAVCLGDWIQGLAAGLDERAGENGNRLSGGERQRLMIARALLTEAPILILDEATEHLDAKMQLKVLDGVLNWRSGLTTILITHESPLTSNIDMHLHCKDGSFSEVRVE</sequence>
<dbReference type="PANTHER" id="PTHR43394:SF1">
    <property type="entry name" value="ATP-BINDING CASSETTE SUB-FAMILY B MEMBER 10, MITOCHONDRIAL"/>
    <property type="match status" value="1"/>
</dbReference>
<dbReference type="GO" id="GO:0016887">
    <property type="term" value="F:ATP hydrolysis activity"/>
    <property type="evidence" value="ECO:0007669"/>
    <property type="project" value="InterPro"/>
</dbReference>
<dbReference type="PANTHER" id="PTHR43394">
    <property type="entry name" value="ATP-DEPENDENT PERMEASE MDL1, MITOCHONDRIAL"/>
    <property type="match status" value="1"/>
</dbReference>
<feature type="transmembrane region" description="Helical" evidence="7">
    <location>
        <begin position="26"/>
        <end position="51"/>
    </location>
</feature>
<dbReference type="InterPro" id="IPR011527">
    <property type="entry name" value="ABC1_TM_dom"/>
</dbReference>
<feature type="transmembrane region" description="Helical" evidence="7">
    <location>
        <begin position="139"/>
        <end position="162"/>
    </location>
</feature>
<proteinExistence type="predicted"/>
<dbReference type="Gene3D" id="1.20.1560.10">
    <property type="entry name" value="ABC transporter type 1, transmembrane domain"/>
    <property type="match status" value="1"/>
</dbReference>
<evidence type="ECO:0000256" key="4">
    <source>
        <dbReference type="ARBA" id="ARBA00022840"/>
    </source>
</evidence>
<dbReference type="GO" id="GO:0034775">
    <property type="term" value="P:glutathione transmembrane transport"/>
    <property type="evidence" value="ECO:0007669"/>
    <property type="project" value="InterPro"/>
</dbReference>
<feature type="domain" description="ABC transmembrane type-1" evidence="9">
    <location>
        <begin position="30"/>
        <end position="312"/>
    </location>
</feature>
<dbReference type="NCBIfam" id="TIGR02868">
    <property type="entry name" value="CydC"/>
    <property type="match status" value="1"/>
</dbReference>
<dbReference type="EMBL" id="CAEZYU010000001">
    <property type="protein sequence ID" value="CAB4726170.1"/>
    <property type="molecule type" value="Genomic_DNA"/>
</dbReference>
<dbReference type="InterPro" id="IPR003593">
    <property type="entry name" value="AAA+_ATPase"/>
</dbReference>
<evidence type="ECO:0000256" key="1">
    <source>
        <dbReference type="ARBA" id="ARBA00004141"/>
    </source>
</evidence>
<evidence type="ECO:0000259" key="9">
    <source>
        <dbReference type="PROSITE" id="PS50929"/>
    </source>
</evidence>
<keyword evidence="2 7" id="KW-0812">Transmembrane</keyword>
<feature type="transmembrane region" description="Helical" evidence="7">
    <location>
        <begin position="284"/>
        <end position="307"/>
    </location>
</feature>
<dbReference type="Gene3D" id="3.40.50.300">
    <property type="entry name" value="P-loop containing nucleotide triphosphate hydrolases"/>
    <property type="match status" value="1"/>
</dbReference>
<dbReference type="InterPro" id="IPR014223">
    <property type="entry name" value="ABC_CydC/D"/>
</dbReference>
<evidence type="ECO:0000313" key="10">
    <source>
        <dbReference type="EMBL" id="CAB4726170.1"/>
    </source>
</evidence>
<feature type="transmembrane region" description="Helical" evidence="7">
    <location>
        <begin position="57"/>
        <end position="76"/>
    </location>
</feature>
<dbReference type="GO" id="GO:0015421">
    <property type="term" value="F:ABC-type oligopeptide transporter activity"/>
    <property type="evidence" value="ECO:0007669"/>
    <property type="project" value="TreeGrafter"/>
</dbReference>
<comment type="subcellular location">
    <subcellularLocation>
        <location evidence="1">Membrane</location>
        <topology evidence="1">Multi-pass membrane protein</topology>
    </subcellularLocation>
</comment>
<dbReference type="InterPro" id="IPR039421">
    <property type="entry name" value="Type_1_exporter"/>
</dbReference>
<dbReference type="InterPro" id="IPR017871">
    <property type="entry name" value="ABC_transporter-like_CS"/>
</dbReference>
<protein>
    <submittedName>
        <fullName evidence="11">Unannotated protein</fullName>
    </submittedName>
</protein>